<accession>A0A1H2B0S2</accession>
<organism evidence="1 2">
    <name type="scientific">Mucilaginibacter mallensis</name>
    <dbReference type="NCBI Taxonomy" id="652787"/>
    <lineage>
        <taxon>Bacteria</taxon>
        <taxon>Pseudomonadati</taxon>
        <taxon>Bacteroidota</taxon>
        <taxon>Sphingobacteriia</taxon>
        <taxon>Sphingobacteriales</taxon>
        <taxon>Sphingobacteriaceae</taxon>
        <taxon>Mucilaginibacter</taxon>
    </lineage>
</organism>
<name>A0A1H2B0S2_MUCMA</name>
<keyword evidence="2" id="KW-1185">Reference proteome</keyword>
<dbReference type="STRING" id="652787.SAMN05216490_3841"/>
<dbReference type="Proteomes" id="UP000199679">
    <property type="component" value="Chromosome I"/>
</dbReference>
<evidence type="ECO:0000313" key="2">
    <source>
        <dbReference type="Proteomes" id="UP000199679"/>
    </source>
</evidence>
<dbReference type="EMBL" id="LT629740">
    <property type="protein sequence ID" value="SDT51791.1"/>
    <property type="molecule type" value="Genomic_DNA"/>
</dbReference>
<dbReference type="AlphaFoldDB" id="A0A1H2B0S2"/>
<protein>
    <submittedName>
        <fullName evidence="1">Uncharacterized protein</fullName>
    </submittedName>
</protein>
<gene>
    <name evidence="1" type="ORF">SAMN05216490_3841</name>
</gene>
<sequence>MVFKKTFISLFKSYLMNNRLIIVNNNSANYRAVFPIGNTLADQFDRIQK</sequence>
<evidence type="ECO:0000313" key="1">
    <source>
        <dbReference type="EMBL" id="SDT51791.1"/>
    </source>
</evidence>
<reference evidence="1 2" key="1">
    <citation type="submission" date="2016-10" db="EMBL/GenBank/DDBJ databases">
        <authorList>
            <person name="de Groot N.N."/>
        </authorList>
    </citation>
    <scope>NUCLEOTIDE SEQUENCE [LARGE SCALE GENOMIC DNA]</scope>
    <source>
        <strain evidence="1 2">MP1X4</strain>
    </source>
</reference>
<proteinExistence type="predicted"/>